<proteinExistence type="predicted"/>
<organism evidence="2 3">
    <name type="scientific">Papaver somniferum</name>
    <name type="common">Opium poppy</name>
    <dbReference type="NCBI Taxonomy" id="3469"/>
    <lineage>
        <taxon>Eukaryota</taxon>
        <taxon>Viridiplantae</taxon>
        <taxon>Streptophyta</taxon>
        <taxon>Embryophyta</taxon>
        <taxon>Tracheophyta</taxon>
        <taxon>Spermatophyta</taxon>
        <taxon>Magnoliopsida</taxon>
        <taxon>Ranunculales</taxon>
        <taxon>Papaveraceae</taxon>
        <taxon>Papaveroideae</taxon>
        <taxon>Papaver</taxon>
    </lineage>
</organism>
<dbReference type="Proteomes" id="UP000316621">
    <property type="component" value="Chromosome 6"/>
</dbReference>
<dbReference type="Gramene" id="RZC64740">
    <property type="protein sequence ID" value="RZC64740"/>
    <property type="gene ID" value="C5167_008429"/>
</dbReference>
<keyword evidence="3" id="KW-1185">Reference proteome</keyword>
<evidence type="ECO:0000256" key="1">
    <source>
        <dbReference type="SAM" id="MobiDB-lite"/>
    </source>
</evidence>
<gene>
    <name evidence="2" type="ORF">C5167_008429</name>
</gene>
<dbReference type="EMBL" id="CM010720">
    <property type="protein sequence ID" value="RZC64740.1"/>
    <property type="molecule type" value="Genomic_DNA"/>
</dbReference>
<name>A0A4Y7JXH4_PAPSO</name>
<dbReference type="AlphaFoldDB" id="A0A4Y7JXH4"/>
<protein>
    <submittedName>
        <fullName evidence="2">Uncharacterized protein</fullName>
    </submittedName>
</protein>
<evidence type="ECO:0000313" key="2">
    <source>
        <dbReference type="EMBL" id="RZC64740.1"/>
    </source>
</evidence>
<feature type="compositionally biased region" description="Basic and acidic residues" evidence="1">
    <location>
        <begin position="14"/>
        <end position="26"/>
    </location>
</feature>
<evidence type="ECO:0000313" key="3">
    <source>
        <dbReference type="Proteomes" id="UP000316621"/>
    </source>
</evidence>
<sequence length="203" mass="22723">MLKDLSFGGLSEIKNSEEKESPTGEIYRPDVFLKTHKVTPDDNTSSSKSMAAAKLALVKEEYDKDPSAQKCLGTDAVTKVARREAQCAERESEKRSFEKHSWMLKDRKTTLEYMIRSLIALNIGVLAPPSSFGLCCLRNLRKKPVALAYVDTKLAIDDDHDCMLVEIIEPSAMLCGRDDVVLRDVPIGNLMRWPKAYVTLLGE</sequence>
<reference evidence="2 3" key="1">
    <citation type="journal article" date="2018" name="Science">
        <title>The opium poppy genome and morphinan production.</title>
        <authorList>
            <person name="Guo L."/>
            <person name="Winzer T."/>
            <person name="Yang X."/>
            <person name="Li Y."/>
            <person name="Ning Z."/>
            <person name="He Z."/>
            <person name="Teodor R."/>
            <person name="Lu Y."/>
            <person name="Bowser T.A."/>
            <person name="Graham I.A."/>
            <person name="Ye K."/>
        </authorList>
    </citation>
    <scope>NUCLEOTIDE SEQUENCE [LARGE SCALE GENOMIC DNA]</scope>
    <source>
        <strain evidence="3">cv. HN1</strain>
        <tissue evidence="2">Leaves</tissue>
    </source>
</reference>
<accession>A0A4Y7JXH4</accession>
<feature type="region of interest" description="Disordered" evidence="1">
    <location>
        <begin position="1"/>
        <end position="26"/>
    </location>
</feature>